<dbReference type="Gene3D" id="3.40.50.150">
    <property type="entry name" value="Vaccinia Virus protein VP39"/>
    <property type="match status" value="1"/>
</dbReference>
<protein>
    <submittedName>
        <fullName evidence="1">Hexaprenyldihydroxybenzoate methyltransferase</fullName>
    </submittedName>
</protein>
<proteinExistence type="predicted"/>
<dbReference type="GO" id="GO:0008168">
    <property type="term" value="F:methyltransferase activity"/>
    <property type="evidence" value="ECO:0007669"/>
    <property type="project" value="UniProtKB-KW"/>
</dbReference>
<dbReference type="EMBL" id="JTDY01000618">
    <property type="protein sequence ID" value="KOB76454.1"/>
    <property type="molecule type" value="Genomic_DNA"/>
</dbReference>
<sequence>MSRCLSVRVPKGRLLGTTSNVHRDEQASQSTVNSAEVRQFSLFKDWVPFVRDGLVESEAARSSTPLNGLKILDVGCGGASEVIEHVNNQDVFVKACIQALKPGGRIFFTTPNRTRVSQFAAIFMAEYVLRVLPRGTHQYENRFPKRVLG</sequence>
<gene>
    <name evidence="1" type="ORF">OBRU01_05712</name>
</gene>
<keyword evidence="1" id="KW-0489">Methyltransferase</keyword>
<evidence type="ECO:0000313" key="1">
    <source>
        <dbReference type="EMBL" id="KOB76454.1"/>
    </source>
</evidence>
<dbReference type="STRING" id="104452.A0A0L7LM69"/>
<dbReference type="GO" id="GO:0032259">
    <property type="term" value="P:methylation"/>
    <property type="evidence" value="ECO:0007669"/>
    <property type="project" value="UniProtKB-KW"/>
</dbReference>
<comment type="caution">
    <text evidence="1">The sequence shown here is derived from an EMBL/GenBank/DDBJ whole genome shotgun (WGS) entry which is preliminary data.</text>
</comment>
<keyword evidence="1" id="KW-0808">Transferase</keyword>
<reference evidence="1 2" key="1">
    <citation type="journal article" date="2015" name="Genome Biol. Evol.">
        <title>The genome of winter moth (Operophtera brumata) provides a genomic perspective on sexual dimorphism and phenology.</title>
        <authorList>
            <person name="Derks M.F."/>
            <person name="Smit S."/>
            <person name="Salis L."/>
            <person name="Schijlen E."/>
            <person name="Bossers A."/>
            <person name="Mateman C."/>
            <person name="Pijl A.S."/>
            <person name="de Ridder D."/>
            <person name="Groenen M.A."/>
            <person name="Visser M.E."/>
            <person name="Megens H.J."/>
        </authorList>
    </citation>
    <scope>NUCLEOTIDE SEQUENCE [LARGE SCALE GENOMIC DNA]</scope>
    <source>
        <strain evidence="1">WM2013NL</strain>
        <tissue evidence="1">Head and thorax</tissue>
    </source>
</reference>
<dbReference type="InterPro" id="IPR029063">
    <property type="entry name" value="SAM-dependent_MTases_sf"/>
</dbReference>
<dbReference type="Proteomes" id="UP000037510">
    <property type="component" value="Unassembled WGS sequence"/>
</dbReference>
<organism evidence="1 2">
    <name type="scientific">Operophtera brumata</name>
    <name type="common">Winter moth</name>
    <name type="synonym">Phalaena brumata</name>
    <dbReference type="NCBI Taxonomy" id="104452"/>
    <lineage>
        <taxon>Eukaryota</taxon>
        <taxon>Metazoa</taxon>
        <taxon>Ecdysozoa</taxon>
        <taxon>Arthropoda</taxon>
        <taxon>Hexapoda</taxon>
        <taxon>Insecta</taxon>
        <taxon>Pterygota</taxon>
        <taxon>Neoptera</taxon>
        <taxon>Endopterygota</taxon>
        <taxon>Lepidoptera</taxon>
        <taxon>Glossata</taxon>
        <taxon>Ditrysia</taxon>
        <taxon>Geometroidea</taxon>
        <taxon>Geometridae</taxon>
        <taxon>Larentiinae</taxon>
        <taxon>Operophtera</taxon>
    </lineage>
</organism>
<keyword evidence="2" id="KW-1185">Reference proteome</keyword>
<dbReference type="SUPFAM" id="SSF53335">
    <property type="entry name" value="S-adenosyl-L-methionine-dependent methyltransferases"/>
    <property type="match status" value="1"/>
</dbReference>
<evidence type="ECO:0000313" key="2">
    <source>
        <dbReference type="Proteomes" id="UP000037510"/>
    </source>
</evidence>
<dbReference type="AlphaFoldDB" id="A0A0L7LM69"/>
<name>A0A0L7LM69_OPEBR</name>
<accession>A0A0L7LM69</accession>